<keyword evidence="8" id="KW-0350">Heme biosynthesis</keyword>
<feature type="transmembrane region" description="Helical" evidence="12">
    <location>
        <begin position="7"/>
        <end position="24"/>
    </location>
</feature>
<evidence type="ECO:0000313" key="14">
    <source>
        <dbReference type="Proteomes" id="UP001374803"/>
    </source>
</evidence>
<keyword evidence="2" id="KW-1003">Cell membrane</keyword>
<keyword evidence="3 12" id="KW-0812">Transmembrane</keyword>
<sequence length="318" mass="33026">MSRVAKFAWGLLAYNLLVIAWGAYVRASGSGAGCGAHWPLCNGEVLPRAPGVEMIVELSHRITSGLALVGGLALAIAAHRSHPRGSLVRRGAWTSFGFVCAEALIGAALVLFELVAHDKSAKRALSMALHLTNTFFLLAALTLTAFWASGGGRVSLRRQGALPWVFGVTLGGMLLLGASGAVTALGDTLFPVHTLSEGLAQDLSRGAHLFVRLRVLHPVIATVVAALVLAAATFARILRPTPEVLPLARAVSMLVLAQMVAGVVNVTLLAPVPMQLVHLLLADAVWIALILMSASALRAPEPSGAKNAPLVAPTAVPS</sequence>
<keyword evidence="14" id="KW-1185">Reference proteome</keyword>
<dbReference type="PANTHER" id="PTHR35457:SF1">
    <property type="entry name" value="HEME A SYNTHASE"/>
    <property type="match status" value="1"/>
</dbReference>
<dbReference type="InterPro" id="IPR003780">
    <property type="entry name" value="COX15/CtaA_fam"/>
</dbReference>
<feature type="transmembrane region" description="Helical" evidence="12">
    <location>
        <begin position="250"/>
        <end position="270"/>
    </location>
</feature>
<evidence type="ECO:0000313" key="13">
    <source>
        <dbReference type="EMBL" id="WXB05687.1"/>
    </source>
</evidence>
<evidence type="ECO:0000256" key="1">
    <source>
        <dbReference type="ARBA" id="ARBA00004141"/>
    </source>
</evidence>
<comment type="subcellular location">
    <subcellularLocation>
        <location evidence="1">Membrane</location>
        <topology evidence="1">Multi-pass membrane protein</topology>
    </subcellularLocation>
</comment>
<proteinExistence type="predicted"/>
<evidence type="ECO:0000256" key="3">
    <source>
        <dbReference type="ARBA" id="ARBA00022692"/>
    </source>
</evidence>
<feature type="transmembrane region" description="Helical" evidence="12">
    <location>
        <begin position="124"/>
        <end position="149"/>
    </location>
</feature>
<evidence type="ECO:0000256" key="5">
    <source>
        <dbReference type="ARBA" id="ARBA00022989"/>
    </source>
</evidence>
<evidence type="ECO:0000256" key="6">
    <source>
        <dbReference type="ARBA" id="ARBA00023002"/>
    </source>
</evidence>
<reference evidence="13" key="1">
    <citation type="submission" date="2021-12" db="EMBL/GenBank/DDBJ databases">
        <title>Discovery of the Pendulisporaceae a myxobacterial family with distinct sporulation behavior and unique specialized metabolism.</title>
        <authorList>
            <person name="Garcia R."/>
            <person name="Popoff A."/>
            <person name="Bader C.D."/>
            <person name="Loehr J."/>
            <person name="Walesch S."/>
            <person name="Walt C."/>
            <person name="Boldt J."/>
            <person name="Bunk B."/>
            <person name="Haeckl F.J.F.P.J."/>
            <person name="Gunesch A.P."/>
            <person name="Birkelbach J."/>
            <person name="Nuebel U."/>
            <person name="Pietschmann T."/>
            <person name="Bach T."/>
            <person name="Mueller R."/>
        </authorList>
    </citation>
    <scope>NUCLEOTIDE SEQUENCE</scope>
    <source>
        <strain evidence="13">MSr11367</strain>
    </source>
</reference>
<evidence type="ECO:0000256" key="10">
    <source>
        <dbReference type="ARBA" id="ARBA00023157"/>
    </source>
</evidence>
<feature type="transmembrane region" description="Helical" evidence="12">
    <location>
        <begin position="91"/>
        <end position="112"/>
    </location>
</feature>
<organism evidence="13 14">
    <name type="scientific">Pendulispora rubella</name>
    <dbReference type="NCBI Taxonomy" id="2741070"/>
    <lineage>
        <taxon>Bacteria</taxon>
        <taxon>Pseudomonadati</taxon>
        <taxon>Myxococcota</taxon>
        <taxon>Myxococcia</taxon>
        <taxon>Myxococcales</taxon>
        <taxon>Sorangiineae</taxon>
        <taxon>Pendulisporaceae</taxon>
        <taxon>Pendulispora</taxon>
    </lineage>
</organism>
<evidence type="ECO:0000256" key="11">
    <source>
        <dbReference type="ARBA" id="ARBA00023444"/>
    </source>
</evidence>
<evidence type="ECO:0000256" key="7">
    <source>
        <dbReference type="ARBA" id="ARBA00023004"/>
    </source>
</evidence>
<evidence type="ECO:0000256" key="2">
    <source>
        <dbReference type="ARBA" id="ARBA00022475"/>
    </source>
</evidence>
<keyword evidence="6" id="KW-0560">Oxidoreductase</keyword>
<dbReference type="EMBL" id="CP089983">
    <property type="protein sequence ID" value="WXB05687.1"/>
    <property type="molecule type" value="Genomic_DNA"/>
</dbReference>
<name>A0ABZ2L4M0_9BACT</name>
<comment type="pathway">
    <text evidence="11">Porphyrin-containing compound metabolism.</text>
</comment>
<feature type="transmembrane region" description="Helical" evidence="12">
    <location>
        <begin position="276"/>
        <end position="297"/>
    </location>
</feature>
<keyword evidence="4" id="KW-0479">Metal-binding</keyword>
<protein>
    <submittedName>
        <fullName evidence="13">COX15/CtaA family protein</fullName>
    </submittedName>
</protein>
<feature type="transmembrane region" description="Helical" evidence="12">
    <location>
        <begin position="62"/>
        <end position="79"/>
    </location>
</feature>
<accession>A0ABZ2L4M0</accession>
<evidence type="ECO:0000256" key="4">
    <source>
        <dbReference type="ARBA" id="ARBA00022723"/>
    </source>
</evidence>
<keyword evidence="5 12" id="KW-1133">Transmembrane helix</keyword>
<keyword evidence="7" id="KW-0408">Iron</keyword>
<gene>
    <name evidence="13" type="ORF">LVJ94_00210</name>
</gene>
<evidence type="ECO:0000256" key="12">
    <source>
        <dbReference type="SAM" id="Phobius"/>
    </source>
</evidence>
<keyword evidence="9 12" id="KW-0472">Membrane</keyword>
<dbReference type="Proteomes" id="UP001374803">
    <property type="component" value="Chromosome"/>
</dbReference>
<dbReference type="RefSeq" id="WP_394835333.1">
    <property type="nucleotide sequence ID" value="NZ_CP089929.1"/>
</dbReference>
<evidence type="ECO:0000256" key="8">
    <source>
        <dbReference type="ARBA" id="ARBA00023133"/>
    </source>
</evidence>
<feature type="transmembrane region" description="Helical" evidence="12">
    <location>
        <begin position="161"/>
        <end position="185"/>
    </location>
</feature>
<evidence type="ECO:0000256" key="9">
    <source>
        <dbReference type="ARBA" id="ARBA00023136"/>
    </source>
</evidence>
<keyword evidence="10" id="KW-1015">Disulfide bond</keyword>
<feature type="transmembrane region" description="Helical" evidence="12">
    <location>
        <begin position="215"/>
        <end position="238"/>
    </location>
</feature>
<dbReference type="InterPro" id="IPR050450">
    <property type="entry name" value="COX15/CtaA_HemeA_synthase"/>
</dbReference>
<dbReference type="Pfam" id="PF02628">
    <property type="entry name" value="COX15-CtaA"/>
    <property type="match status" value="1"/>
</dbReference>
<dbReference type="PANTHER" id="PTHR35457">
    <property type="entry name" value="HEME A SYNTHASE"/>
    <property type="match status" value="1"/>
</dbReference>